<comment type="caution">
    <text evidence="14">The sequence shown here is derived from an EMBL/GenBank/DDBJ whole genome shotgun (WGS) entry which is preliminary data.</text>
</comment>
<dbReference type="Gene3D" id="3.20.20.20">
    <property type="entry name" value="Dihydropteroate synthase-like"/>
    <property type="match status" value="1"/>
</dbReference>
<evidence type="ECO:0000313" key="15">
    <source>
        <dbReference type="Proteomes" id="UP000527616"/>
    </source>
</evidence>
<evidence type="ECO:0000256" key="12">
    <source>
        <dbReference type="RuleBase" id="RU361205"/>
    </source>
</evidence>
<feature type="domain" description="Pterin-binding" evidence="13">
    <location>
        <begin position="13"/>
        <end position="270"/>
    </location>
</feature>
<proteinExistence type="inferred from homology"/>
<dbReference type="PROSITE" id="PS00792">
    <property type="entry name" value="DHPS_1"/>
    <property type="match status" value="1"/>
</dbReference>
<dbReference type="NCBIfam" id="TIGR01496">
    <property type="entry name" value="DHPS"/>
    <property type="match status" value="1"/>
</dbReference>
<dbReference type="PROSITE" id="PS00793">
    <property type="entry name" value="DHPS_2"/>
    <property type="match status" value="1"/>
</dbReference>
<dbReference type="Proteomes" id="UP000527616">
    <property type="component" value="Unassembled WGS sequence"/>
</dbReference>
<comment type="similarity">
    <text evidence="4 12">Belongs to the DHPS family.</text>
</comment>
<comment type="catalytic activity">
    <reaction evidence="1">
        <text>(7,8-dihydropterin-6-yl)methyl diphosphate + 4-aminobenzoate = 7,8-dihydropteroate + diphosphate</text>
        <dbReference type="Rhea" id="RHEA:19949"/>
        <dbReference type="ChEBI" id="CHEBI:17836"/>
        <dbReference type="ChEBI" id="CHEBI:17839"/>
        <dbReference type="ChEBI" id="CHEBI:33019"/>
        <dbReference type="ChEBI" id="CHEBI:72950"/>
        <dbReference type="EC" id="2.5.1.15"/>
    </reaction>
</comment>
<dbReference type="InterPro" id="IPR045031">
    <property type="entry name" value="DHP_synth-like"/>
</dbReference>
<sequence length="287" mass="30208">MPSLDPLLTPGPTRVMGIVNVTPDSFSDGGMWFDHPRAIERGLRLAADGADLVDVGGESTRPGATRADPAEELRRVLPVIRELSAAGVPISIDTMRAEVARAAVAAGARIVNDVSGGLADPAMLPTVADLGVPLICMHWRGHSATMADLADYDDVVARVRDELARRRDAALAADIPGELIILDPGLGFAKTAEHNWQLLTHLDALADLGHPLLVGASRKRFLGTLLADRAGDRPPAERDAATAAITALLAERGIWGVRTHTVAEHRDAVAVGQAWRTAASGRGGGLR</sequence>
<comment type="pathway">
    <text evidence="3 12">Cofactor biosynthesis; tetrahydrofolate biosynthesis; 7,8-dihydrofolate from 2-amino-4-hydroxy-6-hydroxymethyl-7,8-dihydropteridine diphosphate and 4-aminobenzoate: step 1/2.</text>
</comment>
<dbReference type="InterPro" id="IPR011005">
    <property type="entry name" value="Dihydropteroate_synth-like_sf"/>
</dbReference>
<dbReference type="GO" id="GO:0046656">
    <property type="term" value="P:folic acid biosynthetic process"/>
    <property type="evidence" value="ECO:0007669"/>
    <property type="project" value="UniProtKB-KW"/>
</dbReference>
<keyword evidence="10 12" id="KW-0289">Folate biosynthesis</keyword>
<evidence type="ECO:0000256" key="7">
    <source>
        <dbReference type="ARBA" id="ARBA00022679"/>
    </source>
</evidence>
<evidence type="ECO:0000256" key="6">
    <source>
        <dbReference type="ARBA" id="ARBA00016919"/>
    </source>
</evidence>
<evidence type="ECO:0000256" key="1">
    <source>
        <dbReference type="ARBA" id="ARBA00000012"/>
    </source>
</evidence>
<evidence type="ECO:0000256" key="5">
    <source>
        <dbReference type="ARBA" id="ARBA00012458"/>
    </source>
</evidence>
<evidence type="ECO:0000256" key="2">
    <source>
        <dbReference type="ARBA" id="ARBA00001946"/>
    </source>
</evidence>
<comment type="function">
    <text evidence="12">Catalyzes the condensation of para-aminobenzoate (pABA) with 6-hydroxymethyl-7,8-dihydropterin diphosphate (DHPt-PP) to form 7,8-dihydropteroate (H2Pte), the immediate precursor of folate derivatives.</text>
</comment>
<dbReference type="AlphaFoldDB" id="A0A7Z0ILB3"/>
<evidence type="ECO:0000313" key="14">
    <source>
        <dbReference type="EMBL" id="NYI71433.1"/>
    </source>
</evidence>
<keyword evidence="15" id="KW-1185">Reference proteome</keyword>
<comment type="cofactor">
    <cofactor evidence="2 12">
        <name>Mg(2+)</name>
        <dbReference type="ChEBI" id="CHEBI:18420"/>
    </cofactor>
</comment>
<protein>
    <recommendedName>
        <fullName evidence="6 12">Dihydropteroate synthase</fullName>
        <shortName evidence="12">DHPS</shortName>
        <ecNumber evidence="5 12">2.5.1.15</ecNumber>
    </recommendedName>
    <alternativeName>
        <fullName evidence="11 12">Dihydropteroate pyrophosphorylase</fullName>
    </alternativeName>
</protein>
<dbReference type="GO" id="GO:0046654">
    <property type="term" value="P:tetrahydrofolate biosynthetic process"/>
    <property type="evidence" value="ECO:0007669"/>
    <property type="project" value="UniProtKB-UniPathway"/>
</dbReference>
<evidence type="ECO:0000256" key="4">
    <source>
        <dbReference type="ARBA" id="ARBA00009503"/>
    </source>
</evidence>
<dbReference type="GO" id="GO:0005829">
    <property type="term" value="C:cytosol"/>
    <property type="evidence" value="ECO:0007669"/>
    <property type="project" value="TreeGrafter"/>
</dbReference>
<dbReference type="EMBL" id="JACBZS010000001">
    <property type="protein sequence ID" value="NYI71433.1"/>
    <property type="molecule type" value="Genomic_DNA"/>
</dbReference>
<evidence type="ECO:0000256" key="9">
    <source>
        <dbReference type="ARBA" id="ARBA00022842"/>
    </source>
</evidence>
<dbReference type="FunFam" id="3.20.20.20:FF:000006">
    <property type="entry name" value="Dihydropteroate synthase"/>
    <property type="match status" value="1"/>
</dbReference>
<dbReference type="EC" id="2.5.1.15" evidence="5 12"/>
<dbReference type="GO" id="GO:0004156">
    <property type="term" value="F:dihydropteroate synthase activity"/>
    <property type="evidence" value="ECO:0007669"/>
    <property type="project" value="UniProtKB-EC"/>
</dbReference>
<dbReference type="InterPro" id="IPR006390">
    <property type="entry name" value="DHP_synth_dom"/>
</dbReference>
<evidence type="ECO:0000256" key="8">
    <source>
        <dbReference type="ARBA" id="ARBA00022723"/>
    </source>
</evidence>
<dbReference type="UniPathway" id="UPA00077">
    <property type="reaction ID" value="UER00156"/>
</dbReference>
<evidence type="ECO:0000256" key="3">
    <source>
        <dbReference type="ARBA" id="ARBA00004763"/>
    </source>
</evidence>
<organism evidence="14 15">
    <name type="scientific">Naumannella cuiyingiana</name>
    <dbReference type="NCBI Taxonomy" id="1347891"/>
    <lineage>
        <taxon>Bacteria</taxon>
        <taxon>Bacillati</taxon>
        <taxon>Actinomycetota</taxon>
        <taxon>Actinomycetes</taxon>
        <taxon>Propionibacteriales</taxon>
        <taxon>Propionibacteriaceae</taxon>
        <taxon>Naumannella</taxon>
    </lineage>
</organism>
<gene>
    <name evidence="14" type="ORF">GGQ54_001993</name>
</gene>
<dbReference type="PANTHER" id="PTHR20941:SF1">
    <property type="entry name" value="FOLIC ACID SYNTHESIS PROTEIN FOL1"/>
    <property type="match status" value="1"/>
</dbReference>
<dbReference type="InterPro" id="IPR000489">
    <property type="entry name" value="Pterin-binding_dom"/>
</dbReference>
<reference evidence="14 15" key="1">
    <citation type="submission" date="2020-07" db="EMBL/GenBank/DDBJ databases">
        <title>Sequencing the genomes of 1000 actinobacteria strains.</title>
        <authorList>
            <person name="Klenk H.-P."/>
        </authorList>
    </citation>
    <scope>NUCLEOTIDE SEQUENCE [LARGE SCALE GENOMIC DNA]</scope>
    <source>
        <strain evidence="14 15">DSM 103164</strain>
    </source>
</reference>
<dbReference type="PANTHER" id="PTHR20941">
    <property type="entry name" value="FOLATE SYNTHESIS PROTEINS"/>
    <property type="match status" value="1"/>
</dbReference>
<keyword evidence="8 12" id="KW-0479">Metal-binding</keyword>
<dbReference type="CDD" id="cd00739">
    <property type="entry name" value="DHPS"/>
    <property type="match status" value="1"/>
</dbReference>
<dbReference type="SUPFAM" id="SSF51717">
    <property type="entry name" value="Dihydropteroate synthetase-like"/>
    <property type="match status" value="1"/>
</dbReference>
<evidence type="ECO:0000256" key="11">
    <source>
        <dbReference type="ARBA" id="ARBA00030193"/>
    </source>
</evidence>
<dbReference type="GO" id="GO:0046872">
    <property type="term" value="F:metal ion binding"/>
    <property type="evidence" value="ECO:0007669"/>
    <property type="project" value="UniProtKB-KW"/>
</dbReference>
<evidence type="ECO:0000259" key="13">
    <source>
        <dbReference type="PROSITE" id="PS50972"/>
    </source>
</evidence>
<evidence type="ECO:0000256" key="10">
    <source>
        <dbReference type="ARBA" id="ARBA00022909"/>
    </source>
</evidence>
<keyword evidence="7 12" id="KW-0808">Transferase</keyword>
<accession>A0A7Z0ILB3</accession>
<dbReference type="PROSITE" id="PS50972">
    <property type="entry name" value="PTERIN_BINDING"/>
    <property type="match status" value="1"/>
</dbReference>
<name>A0A7Z0ILB3_9ACTN</name>
<dbReference type="Pfam" id="PF00809">
    <property type="entry name" value="Pterin_bind"/>
    <property type="match status" value="1"/>
</dbReference>
<keyword evidence="9 12" id="KW-0460">Magnesium</keyword>